<reference evidence="3" key="1">
    <citation type="journal article" date="2013" name="Ind. Biotechnol.">
        <title>Comparative genomics analysis of Trichoderma reesei strains.</title>
        <authorList>
            <person name="Koike H."/>
            <person name="Aerts A."/>
            <person name="LaButti K."/>
            <person name="Grigoriev I.V."/>
            <person name="Baker S.E."/>
        </authorList>
    </citation>
    <scope>NUCLEOTIDE SEQUENCE [LARGE SCALE GENOMIC DNA]</scope>
    <source>
        <strain evidence="3">ATCC 56765 / BCRC 32924 / NRRL 11460 / Rut C-30</strain>
    </source>
</reference>
<dbReference type="EMBL" id="KI911140">
    <property type="protein sequence ID" value="ETS05743.1"/>
    <property type="molecule type" value="Genomic_DNA"/>
</dbReference>
<evidence type="ECO:0000313" key="2">
    <source>
        <dbReference type="EMBL" id="ETS05743.1"/>
    </source>
</evidence>
<evidence type="ECO:0000313" key="3">
    <source>
        <dbReference type="Proteomes" id="UP000024376"/>
    </source>
</evidence>
<name>A0A024SLC9_HYPJR</name>
<dbReference type="KEGG" id="trr:M419DRAFT_6059"/>
<sequence length="51" mass="5850">MNLPNREEQSPTFSHSPRMKASYTTIKSNHLNDDTRKVKHPNLVPLFVGSQ</sequence>
<dbReference type="AlphaFoldDB" id="A0A024SLC9"/>
<organism evidence="2 3">
    <name type="scientific">Hypocrea jecorina (strain ATCC 56765 / BCRC 32924 / NRRL 11460 / Rut C-30)</name>
    <name type="common">Trichoderma reesei</name>
    <dbReference type="NCBI Taxonomy" id="1344414"/>
    <lineage>
        <taxon>Eukaryota</taxon>
        <taxon>Fungi</taxon>
        <taxon>Dikarya</taxon>
        <taxon>Ascomycota</taxon>
        <taxon>Pezizomycotina</taxon>
        <taxon>Sordariomycetes</taxon>
        <taxon>Hypocreomycetidae</taxon>
        <taxon>Hypocreales</taxon>
        <taxon>Hypocreaceae</taxon>
        <taxon>Trichoderma</taxon>
    </lineage>
</organism>
<proteinExistence type="predicted"/>
<feature type="region of interest" description="Disordered" evidence="1">
    <location>
        <begin position="1"/>
        <end position="22"/>
    </location>
</feature>
<dbReference type="Proteomes" id="UP000024376">
    <property type="component" value="Unassembled WGS sequence"/>
</dbReference>
<accession>A0A024SLC9</accession>
<protein>
    <submittedName>
        <fullName evidence="2">Uncharacterized protein</fullName>
    </submittedName>
</protein>
<evidence type="ECO:0000256" key="1">
    <source>
        <dbReference type="SAM" id="MobiDB-lite"/>
    </source>
</evidence>
<gene>
    <name evidence="2" type="ORF">M419DRAFT_6059</name>
</gene>
<dbReference type="HOGENOM" id="CLU_3108123_0_0_1"/>